<feature type="domain" description="Lariat debranching enzyme C-terminal" evidence="3">
    <location>
        <begin position="193"/>
        <end position="371"/>
    </location>
</feature>
<proteinExistence type="predicted"/>
<comment type="caution">
    <text evidence="4">The sequence shown here is derived from an EMBL/GenBank/DDBJ whole genome shotgun (WGS) entry which is preliminary data.</text>
</comment>
<feature type="region of interest" description="Disordered" evidence="1">
    <location>
        <begin position="393"/>
        <end position="423"/>
    </location>
</feature>
<dbReference type="Proteomes" id="UP001281761">
    <property type="component" value="Unassembled WGS sequence"/>
</dbReference>
<dbReference type="EC" id="3.1.-.-" evidence="4"/>
<protein>
    <submittedName>
        <fullName evidence="4">Lariat debranching enzyme</fullName>
        <ecNumber evidence="4">3.1.-.-</ecNumber>
    </submittedName>
</protein>
<evidence type="ECO:0000256" key="1">
    <source>
        <dbReference type="SAM" id="MobiDB-lite"/>
    </source>
</evidence>
<dbReference type="GO" id="GO:0016787">
    <property type="term" value="F:hydrolase activity"/>
    <property type="evidence" value="ECO:0007669"/>
    <property type="project" value="UniProtKB-KW"/>
</dbReference>
<keyword evidence="2" id="KW-0732">Signal</keyword>
<dbReference type="PANTHER" id="PTHR12849:SF0">
    <property type="entry name" value="LARIAT DEBRANCHING ENZYME"/>
    <property type="match status" value="1"/>
</dbReference>
<accession>A0ABQ9Y678</accession>
<dbReference type="InterPro" id="IPR007708">
    <property type="entry name" value="DBR1_C"/>
</dbReference>
<feature type="compositionally biased region" description="Low complexity" evidence="1">
    <location>
        <begin position="394"/>
        <end position="407"/>
    </location>
</feature>
<organism evidence="4 5">
    <name type="scientific">Blattamonas nauphoetae</name>
    <dbReference type="NCBI Taxonomy" id="2049346"/>
    <lineage>
        <taxon>Eukaryota</taxon>
        <taxon>Metamonada</taxon>
        <taxon>Preaxostyla</taxon>
        <taxon>Oxymonadida</taxon>
        <taxon>Blattamonas</taxon>
    </lineage>
</organism>
<dbReference type="Pfam" id="PF05011">
    <property type="entry name" value="DBR1"/>
    <property type="match status" value="1"/>
</dbReference>
<reference evidence="4 5" key="1">
    <citation type="journal article" date="2022" name="bioRxiv">
        <title>Genomics of Preaxostyla Flagellates Illuminates Evolutionary Transitions and the Path Towards Mitochondrial Loss.</title>
        <authorList>
            <person name="Novak L.V.F."/>
            <person name="Treitli S.C."/>
            <person name="Pyrih J."/>
            <person name="Halakuc P."/>
            <person name="Pipaliya S.V."/>
            <person name="Vacek V."/>
            <person name="Brzon O."/>
            <person name="Soukal P."/>
            <person name="Eme L."/>
            <person name="Dacks J.B."/>
            <person name="Karnkowska A."/>
            <person name="Elias M."/>
            <person name="Hampl V."/>
        </authorList>
    </citation>
    <scope>NUCLEOTIDE SEQUENCE [LARGE SCALE GENOMIC DNA]</scope>
    <source>
        <strain evidence="4">NAU3</strain>
        <tissue evidence="4">Gut</tissue>
    </source>
</reference>
<gene>
    <name evidence="4" type="ORF">BLNAU_5781</name>
</gene>
<evidence type="ECO:0000313" key="4">
    <source>
        <dbReference type="EMBL" id="KAK2959223.1"/>
    </source>
</evidence>
<dbReference type="PANTHER" id="PTHR12849">
    <property type="entry name" value="RNA LARIAT DEBRANCHING ENZYME"/>
    <property type="match status" value="1"/>
</dbReference>
<feature type="chain" id="PRO_5046538676" evidence="2">
    <location>
        <begin position="22"/>
        <end position="423"/>
    </location>
</feature>
<name>A0ABQ9Y678_9EUKA</name>
<keyword evidence="4" id="KW-0378">Hydrolase</keyword>
<evidence type="ECO:0000259" key="3">
    <source>
        <dbReference type="Pfam" id="PF05011"/>
    </source>
</evidence>
<sequence length="423" mass="47144">MLERKLLLISLLLLVETTKQAVTCGLSTIRDGLPPISSTLGLPARFITKAFELSVFLGYTTSPPSINVFSSFILIITFSGEVPVPPYISVGRKASAFHCRSFTGEMIKALSPTAHILMVHDWSVDAARNGDTNTLLKHRPAFREDVNQNKLGSPLTAELIQHFRPSYCFASHMHYKFQASIPHTTSLFPDSRSATTFLALDKMTEPFEKAKGKQRQSIQLITFPRSALPRPGAGLEYDPEWLSLIRIVHPHVTLSLRSEGQFTVGSMWYPLLSFLERTTGRTTEDRMKEEVAWVQTNVPNLAVPFNFEREAHRGLDLDMKERWTEQGRPRTLPPLPTTGRSDGAYAQFSKNLPFSTFESSPQTTALLTKLGLVPFPATFDDFFQLAQRNPKTPFAPHAASSAADAMPAPAPLEVSKNDEEIEL</sequence>
<keyword evidence="5" id="KW-1185">Reference proteome</keyword>
<evidence type="ECO:0000256" key="2">
    <source>
        <dbReference type="SAM" id="SignalP"/>
    </source>
</evidence>
<dbReference type="EMBL" id="JARBJD010000031">
    <property type="protein sequence ID" value="KAK2959223.1"/>
    <property type="molecule type" value="Genomic_DNA"/>
</dbReference>
<feature type="signal peptide" evidence="2">
    <location>
        <begin position="1"/>
        <end position="21"/>
    </location>
</feature>
<evidence type="ECO:0000313" key="5">
    <source>
        <dbReference type="Proteomes" id="UP001281761"/>
    </source>
</evidence>